<organism evidence="2 3">
    <name type="scientific">Megalurothrips usitatus</name>
    <name type="common">bean blossom thrips</name>
    <dbReference type="NCBI Taxonomy" id="439358"/>
    <lineage>
        <taxon>Eukaryota</taxon>
        <taxon>Metazoa</taxon>
        <taxon>Ecdysozoa</taxon>
        <taxon>Arthropoda</taxon>
        <taxon>Hexapoda</taxon>
        <taxon>Insecta</taxon>
        <taxon>Pterygota</taxon>
        <taxon>Neoptera</taxon>
        <taxon>Paraneoptera</taxon>
        <taxon>Thysanoptera</taxon>
        <taxon>Terebrantia</taxon>
        <taxon>Thripoidea</taxon>
        <taxon>Thripidae</taxon>
        <taxon>Megalurothrips</taxon>
    </lineage>
</organism>
<dbReference type="Proteomes" id="UP001075354">
    <property type="component" value="Chromosome 1"/>
</dbReference>
<proteinExistence type="predicted"/>
<keyword evidence="3" id="KW-1185">Reference proteome</keyword>
<evidence type="ECO:0000259" key="1">
    <source>
        <dbReference type="PROSITE" id="PS50878"/>
    </source>
</evidence>
<gene>
    <name evidence="2" type="ORF">ONE63_000123</name>
</gene>
<evidence type="ECO:0000313" key="2">
    <source>
        <dbReference type="EMBL" id="KAJ1531443.1"/>
    </source>
</evidence>
<dbReference type="InterPro" id="IPR036691">
    <property type="entry name" value="Endo/exonu/phosph_ase_sf"/>
</dbReference>
<dbReference type="InterPro" id="IPR000477">
    <property type="entry name" value="RT_dom"/>
</dbReference>
<dbReference type="GO" id="GO:0071897">
    <property type="term" value="P:DNA biosynthetic process"/>
    <property type="evidence" value="ECO:0007669"/>
    <property type="project" value="UniProtKB-ARBA"/>
</dbReference>
<comment type="caution">
    <text evidence="2">The sequence shown here is derived from an EMBL/GenBank/DDBJ whole genome shotgun (WGS) entry which is preliminary data.</text>
</comment>
<name>A0AAV7Y2D6_9NEOP</name>
<evidence type="ECO:0000313" key="3">
    <source>
        <dbReference type="Proteomes" id="UP001075354"/>
    </source>
</evidence>
<dbReference type="AlphaFoldDB" id="A0AAV7Y2D6"/>
<protein>
    <recommendedName>
        <fullName evidence="1">Reverse transcriptase domain-containing protein</fullName>
    </recommendedName>
</protein>
<dbReference type="EMBL" id="JAPTSV010000001">
    <property type="protein sequence ID" value="KAJ1531443.1"/>
    <property type="molecule type" value="Genomic_DNA"/>
</dbReference>
<feature type="domain" description="Reverse transcriptase" evidence="1">
    <location>
        <begin position="395"/>
        <end position="670"/>
    </location>
</feature>
<reference evidence="2" key="1">
    <citation type="submission" date="2022-12" db="EMBL/GenBank/DDBJ databases">
        <title>Chromosome-level genome assembly of the bean flower thrips Megalurothrips usitatus.</title>
        <authorList>
            <person name="Ma L."/>
            <person name="Liu Q."/>
            <person name="Li H."/>
            <person name="Cai W."/>
        </authorList>
    </citation>
    <scope>NUCLEOTIDE SEQUENCE</scope>
    <source>
        <strain evidence="2">Cailab_2022a</strain>
    </source>
</reference>
<dbReference type="PANTHER" id="PTHR33332">
    <property type="entry name" value="REVERSE TRANSCRIPTASE DOMAIN-CONTAINING PROTEIN"/>
    <property type="match status" value="1"/>
</dbReference>
<dbReference type="PROSITE" id="PS50878">
    <property type="entry name" value="RT_POL"/>
    <property type="match status" value="1"/>
</dbReference>
<dbReference type="SUPFAM" id="SSF56219">
    <property type="entry name" value="DNase I-like"/>
    <property type="match status" value="1"/>
</dbReference>
<accession>A0AAV7Y2D6</accession>
<dbReference type="Pfam" id="PF00078">
    <property type="entry name" value="RVT_1"/>
    <property type="match status" value="1"/>
</dbReference>
<dbReference type="CDD" id="cd01650">
    <property type="entry name" value="RT_nLTR_like"/>
    <property type="match status" value="1"/>
</dbReference>
<sequence length="866" mass="98128">MESLDLLNFQLKSISRRNKGLLSVAHINAQSLNDSDHFTEFNSVFGESGFDVVAVSETFFNSSSTVDVRNYKCFNVNRINKNGGGVAIYIAERLKAKVVATSDGEANKPEYLLLEVKCEHENVLVACAYRPPKIGAMDLLTFCESTLDVIATNMSELVVEYGQTVAPGFSNHDLIYAIVDLKVNTPSKKYITFRDFKNMDPAAVAMDAEMLSWSEVYESPTIDEKLACFNSIITELMEKHAPLRTVAVKRPDAPWMTHDILLMISNRNKARKKHLSTNLPVDFEAFRILRNRTNGKSNKKCDVPVDISPNDLNQHYLNVSTVCNDNEVNNAILHYEALTEPTEEPFHFKYVTPWDIIDSITSITSNAQGEDGISVVFLKACLVQIVCVLEHIFNFSLQSSVFPCVWKLANVLPIPKVANPVNCKDYRPVSILCLLSKVLEKIVHSQVYEYLAQNKLINPLQSGFRPGHSTKTALLKVADDIRLAIDQRKLVLAVLLDFSKAFDKVHHGLLLVKMRKLGFSRSVIKWFYVYLCDRAQRVKLGSDFVSNWDFSDTGVPQGSVLGPLLFLIYCNDISDVISNCTYHLYADDLQLYLNFGVKSVTEAVKLVNADLASVLQYAKCHNLSLNIEKTQPIIYGSNTYLKILQKGSQISIDNIPVPYKDTVTNLGVIFDQSLSWTPQCVRVINSVFKNLAVVRRNFCYLPFSVRKMICQSFIFPTFDYSAALMTNLSATNCIKIQRAQNSCIRFVTKTPKYEHITPMYKELDLLKFTERRDLIICTTIRSIFKTAAPPYLLQMFTTSSSVNMRRNRQSSHNLVVPIHRTCIYNKSFCVPASRLWNKYSIHSYFSCSTANTLKRKVHTELMKLYD</sequence>
<dbReference type="Gene3D" id="3.60.10.10">
    <property type="entry name" value="Endonuclease/exonuclease/phosphatase"/>
    <property type="match status" value="1"/>
</dbReference>
<dbReference type="SUPFAM" id="SSF56672">
    <property type="entry name" value="DNA/RNA polymerases"/>
    <property type="match status" value="1"/>
</dbReference>
<dbReference type="InterPro" id="IPR043502">
    <property type="entry name" value="DNA/RNA_pol_sf"/>
</dbReference>